<dbReference type="KEGG" id="mrk:FIT61_04675"/>
<evidence type="ECO:0000256" key="3">
    <source>
        <dbReference type="ARBA" id="ARBA00022603"/>
    </source>
</evidence>
<comment type="catalytic activity">
    <reaction evidence="9">
        <text>uridine(1939) in 23S rRNA + S-adenosyl-L-methionine = 5-methyluridine(1939) in 23S rRNA + S-adenosyl-L-homocysteine + H(+)</text>
        <dbReference type="Rhea" id="RHEA:42908"/>
        <dbReference type="Rhea" id="RHEA-COMP:10278"/>
        <dbReference type="Rhea" id="RHEA-COMP:10279"/>
        <dbReference type="ChEBI" id="CHEBI:15378"/>
        <dbReference type="ChEBI" id="CHEBI:57856"/>
        <dbReference type="ChEBI" id="CHEBI:59789"/>
        <dbReference type="ChEBI" id="CHEBI:65315"/>
        <dbReference type="ChEBI" id="CHEBI:74447"/>
        <dbReference type="EC" id="2.1.1.190"/>
    </reaction>
</comment>
<feature type="binding site" evidence="9 10">
    <location>
        <position position="385"/>
    </location>
    <ligand>
        <name>S-adenosyl-L-methionine</name>
        <dbReference type="ChEBI" id="CHEBI:59789"/>
    </ligand>
</feature>
<proteinExistence type="inferred from homology"/>
<dbReference type="GO" id="GO:0051539">
    <property type="term" value="F:4 iron, 4 sulfur cluster binding"/>
    <property type="evidence" value="ECO:0007669"/>
    <property type="project" value="UniProtKB-KW"/>
</dbReference>
<evidence type="ECO:0000256" key="6">
    <source>
        <dbReference type="ARBA" id="ARBA00022723"/>
    </source>
</evidence>
<dbReference type="InterPro" id="IPR030391">
    <property type="entry name" value="MeTrfase_TrmA_CS"/>
</dbReference>
<keyword evidence="8 9" id="KW-0411">Iron-sulfur</keyword>
<dbReference type="HAMAP" id="MF_01010">
    <property type="entry name" value="23SrRNA_methyltr_RlmD"/>
    <property type="match status" value="1"/>
</dbReference>
<feature type="binding site" evidence="9">
    <location>
        <position position="320"/>
    </location>
    <ligand>
        <name>S-adenosyl-L-methionine</name>
        <dbReference type="ChEBI" id="CHEBI:59789"/>
    </ligand>
</feature>
<evidence type="ECO:0000256" key="9">
    <source>
        <dbReference type="HAMAP-Rule" id="MF_01010"/>
    </source>
</evidence>
<evidence type="ECO:0000256" key="5">
    <source>
        <dbReference type="ARBA" id="ARBA00022691"/>
    </source>
</evidence>
<evidence type="ECO:0000256" key="11">
    <source>
        <dbReference type="PROSITE-ProRule" id="PRU10015"/>
    </source>
</evidence>
<evidence type="ECO:0000256" key="10">
    <source>
        <dbReference type="PROSITE-ProRule" id="PRU01024"/>
    </source>
</evidence>
<keyword evidence="1 9" id="KW-0004">4Fe-4S</keyword>
<keyword evidence="6 9" id="KW-0479">Metal-binding</keyword>
<dbReference type="Gene3D" id="2.40.50.140">
    <property type="entry name" value="Nucleic acid-binding proteins"/>
    <property type="match status" value="1"/>
</dbReference>
<accession>A0AAF1D7Q0</accession>
<dbReference type="NCBIfam" id="TIGR00479">
    <property type="entry name" value="rumA"/>
    <property type="match status" value="1"/>
</dbReference>
<evidence type="ECO:0000256" key="1">
    <source>
        <dbReference type="ARBA" id="ARBA00022485"/>
    </source>
</evidence>
<dbReference type="InterPro" id="IPR030390">
    <property type="entry name" value="MeTrfase_TrmA_AS"/>
</dbReference>
<dbReference type="SUPFAM" id="SSF53335">
    <property type="entry name" value="S-adenosyl-L-methionine-dependent methyltransferases"/>
    <property type="match status" value="1"/>
</dbReference>
<dbReference type="InterPro" id="IPR029063">
    <property type="entry name" value="SAM-dependent_MTases_sf"/>
</dbReference>
<feature type="binding site" evidence="9">
    <location>
        <position position="89"/>
    </location>
    <ligand>
        <name>[4Fe-4S] cluster</name>
        <dbReference type="ChEBI" id="CHEBI:49883"/>
    </ligand>
</feature>
<evidence type="ECO:0000256" key="2">
    <source>
        <dbReference type="ARBA" id="ARBA00022552"/>
    </source>
</evidence>
<dbReference type="EC" id="2.1.1.190" evidence="9"/>
<dbReference type="GO" id="GO:0003723">
    <property type="term" value="F:RNA binding"/>
    <property type="evidence" value="ECO:0007669"/>
    <property type="project" value="InterPro"/>
</dbReference>
<evidence type="ECO:0000256" key="4">
    <source>
        <dbReference type="ARBA" id="ARBA00022679"/>
    </source>
</evidence>
<dbReference type="GO" id="GO:0005506">
    <property type="term" value="F:iron ion binding"/>
    <property type="evidence" value="ECO:0007669"/>
    <property type="project" value="UniProtKB-UniRule"/>
</dbReference>
<gene>
    <name evidence="9 12" type="primary">rlmD</name>
    <name evidence="12" type="ORF">FIT61_04675</name>
</gene>
<keyword evidence="13" id="KW-1185">Reference proteome</keyword>
<keyword evidence="7 9" id="KW-0408">Iron</keyword>
<feature type="active site" description="Nucleophile" evidence="9 10">
    <location>
        <position position="412"/>
    </location>
</feature>
<dbReference type="GO" id="GO:0070475">
    <property type="term" value="P:rRNA base methylation"/>
    <property type="evidence" value="ECO:0007669"/>
    <property type="project" value="TreeGrafter"/>
</dbReference>
<keyword evidence="2 9" id="KW-0698">rRNA processing</keyword>
<feature type="binding site" evidence="9 10">
    <location>
        <position position="315"/>
    </location>
    <ligand>
        <name>S-adenosyl-L-methionine</name>
        <dbReference type="ChEBI" id="CHEBI:59789"/>
    </ligand>
</feature>
<evidence type="ECO:0000313" key="13">
    <source>
        <dbReference type="Proteomes" id="UP000312102"/>
    </source>
</evidence>
<keyword evidence="3 9" id="KW-0489">Methyltransferase</keyword>
<dbReference type="Gene3D" id="2.40.50.1070">
    <property type="match status" value="1"/>
</dbReference>
<dbReference type="Proteomes" id="UP000312102">
    <property type="component" value="Chromosome"/>
</dbReference>
<dbReference type="InterPro" id="IPR001566">
    <property type="entry name" value="23S_rRNA_MeTrfase_RlmD"/>
</dbReference>
<dbReference type="GO" id="GO:0070041">
    <property type="term" value="F:rRNA (uridine-C5-)-methyltransferase activity"/>
    <property type="evidence" value="ECO:0007669"/>
    <property type="project" value="UniProtKB-UniRule"/>
</dbReference>
<dbReference type="Pfam" id="PF05958">
    <property type="entry name" value="tRNA_U5-meth_tr"/>
    <property type="match status" value="1"/>
</dbReference>
<dbReference type="CDD" id="cd02440">
    <property type="entry name" value="AdoMet_MTases"/>
    <property type="match status" value="1"/>
</dbReference>
<dbReference type="PANTHER" id="PTHR11061:SF49">
    <property type="entry name" value="23S RRNA (URACIL(1939)-C(5))-METHYLTRANSFERASE RLMD"/>
    <property type="match status" value="1"/>
</dbReference>
<dbReference type="Gene3D" id="3.40.50.150">
    <property type="entry name" value="Vaccinia Virus protein VP39"/>
    <property type="match status" value="1"/>
</dbReference>
<comment type="function">
    <text evidence="9">Catalyzes the formation of 5-methyl-uridine at position 1939 (m5U1939) in 23S rRNA.</text>
</comment>
<feature type="binding site" evidence="9 10">
    <location>
        <position position="286"/>
    </location>
    <ligand>
        <name>S-adenosyl-L-methionine</name>
        <dbReference type="ChEBI" id="CHEBI:59789"/>
    </ligand>
</feature>
<organism evidence="12 13">
    <name type="scientific">Candidatus Methylopumilus rimovensis</name>
    <dbReference type="NCBI Taxonomy" id="2588535"/>
    <lineage>
        <taxon>Bacteria</taxon>
        <taxon>Pseudomonadati</taxon>
        <taxon>Pseudomonadota</taxon>
        <taxon>Betaproteobacteria</taxon>
        <taxon>Nitrosomonadales</taxon>
        <taxon>Methylophilaceae</taxon>
        <taxon>Candidatus Methylopumilus</taxon>
    </lineage>
</organism>
<evidence type="ECO:0000313" key="12">
    <source>
        <dbReference type="EMBL" id="QDD13725.1"/>
    </source>
</evidence>
<evidence type="ECO:0000256" key="7">
    <source>
        <dbReference type="ARBA" id="ARBA00023004"/>
    </source>
</evidence>
<dbReference type="PROSITE" id="PS01231">
    <property type="entry name" value="TRMA_2"/>
    <property type="match status" value="1"/>
</dbReference>
<dbReference type="NCBIfam" id="NF009639">
    <property type="entry name" value="PRK13168.1"/>
    <property type="match status" value="1"/>
</dbReference>
<name>A0AAF1D7Q0_9PROT</name>
<reference evidence="12 13" key="1">
    <citation type="journal article" date="2019" name="ISME J.">
        <title>Evolution in action: habitat transition from sediment to the pelagial leads to genome streamlining in Methylophilaceae.</title>
        <authorList>
            <person name="Salcher M."/>
            <person name="Schaefle D."/>
            <person name="Kaspar M."/>
            <person name="Neuenschwander S.M."/>
            <person name="Ghai R."/>
        </authorList>
    </citation>
    <scope>NUCLEOTIDE SEQUENCE [LARGE SCALE GENOMIC DNA]</scope>
    <source>
        <strain evidence="12 13">MMS-RI-1</strain>
    </source>
</reference>
<protein>
    <recommendedName>
        <fullName evidence="9">23S rRNA (uracil(1939)-C(5))-methyltransferase RlmD</fullName>
        <ecNumber evidence="9">2.1.1.190</ecNumber>
    </recommendedName>
    <alternativeName>
        <fullName evidence="9">23S rRNA(m5U1939)-methyltransferase</fullName>
    </alternativeName>
</protein>
<dbReference type="PROSITE" id="PS51687">
    <property type="entry name" value="SAM_MT_RNA_M5U"/>
    <property type="match status" value="1"/>
</dbReference>
<feature type="active site" evidence="11">
    <location>
        <position position="412"/>
    </location>
</feature>
<evidence type="ECO:0000256" key="8">
    <source>
        <dbReference type="ARBA" id="ARBA00023014"/>
    </source>
</evidence>
<feature type="binding site" evidence="9 10">
    <location>
        <position position="336"/>
    </location>
    <ligand>
        <name>S-adenosyl-L-methionine</name>
        <dbReference type="ChEBI" id="CHEBI:59789"/>
    </ligand>
</feature>
<feature type="binding site" evidence="9">
    <location>
        <position position="98"/>
    </location>
    <ligand>
        <name>[4Fe-4S] cluster</name>
        <dbReference type="ChEBI" id="CHEBI:49883"/>
    </ligand>
</feature>
<comment type="similarity">
    <text evidence="9">Belongs to the class I-like SAM-binding methyltransferase superfamily. RNA M5U methyltransferase family. RlmD subfamily.</text>
</comment>
<dbReference type="EMBL" id="CP040986">
    <property type="protein sequence ID" value="QDD13725.1"/>
    <property type="molecule type" value="Genomic_DNA"/>
</dbReference>
<keyword evidence="4 9" id="KW-0808">Transferase</keyword>
<dbReference type="PROSITE" id="PS01230">
    <property type="entry name" value="TRMA_1"/>
    <property type="match status" value="1"/>
</dbReference>
<dbReference type="InterPro" id="IPR012340">
    <property type="entry name" value="NA-bd_OB-fold"/>
</dbReference>
<dbReference type="InterPro" id="IPR010280">
    <property type="entry name" value="U5_MeTrfase_fam"/>
</dbReference>
<dbReference type="SUPFAM" id="SSF50249">
    <property type="entry name" value="Nucleic acid-binding proteins"/>
    <property type="match status" value="1"/>
</dbReference>
<feature type="binding site" evidence="9">
    <location>
        <position position="95"/>
    </location>
    <ligand>
        <name>[4Fe-4S] cluster</name>
        <dbReference type="ChEBI" id="CHEBI:49883"/>
    </ligand>
</feature>
<feature type="binding site" evidence="9">
    <location>
        <position position="364"/>
    </location>
    <ligand>
        <name>S-adenosyl-L-methionine</name>
        <dbReference type="ChEBI" id="CHEBI:59789"/>
    </ligand>
</feature>
<dbReference type="AlphaFoldDB" id="A0AAF1D7Q0"/>
<dbReference type="PANTHER" id="PTHR11061">
    <property type="entry name" value="RNA M5U METHYLTRANSFERASE"/>
    <property type="match status" value="1"/>
</dbReference>
<feature type="binding site" evidence="9">
    <location>
        <position position="177"/>
    </location>
    <ligand>
        <name>[4Fe-4S] cluster</name>
        <dbReference type="ChEBI" id="CHEBI:49883"/>
    </ligand>
</feature>
<keyword evidence="5 9" id="KW-0949">S-adenosyl-L-methionine</keyword>
<sequence>MSFCPPGNLKSSSMQDDIKSKKKLLLATIENIDQEGRGVTHIDGKAIFVEGALQGELVECESYVRKPSYEIAFTHRVIRQSNLRVKPKCDHFNRCGGCSMQHFEFQAQIAAKQRVFENTLSRIGKVKSETILTPLAGPSWHYRYKGRLRVKFVVKKNKALVGFNEKRTHFIADISSCEVLPQNLSDILPPLQDLITQLSIKDKIPQIEFAADQKYLVLVLRILEKLDLRDEALLNAFSSQYSVQFWTQSKGPETVKPLSKKDDVKLSYALKEFGLQFSFMPYDFTQINPFINQVLVRRAMSLLKPSKDERIFDFFCGLGNFTLPIATRGAKVTGIEGSASLIERAKQCRDENHLNDFVEYQCINLFEITKEILLKLGHANKWLIDPPRDGAFELVQLIDEEINPSVIVYVSCNPATLARDAQILVNEKGYKLDKAGIVNMFPHTSHVESIALFVKTAS</sequence>